<dbReference type="SUPFAM" id="SSF53098">
    <property type="entry name" value="Ribonuclease H-like"/>
    <property type="match status" value="1"/>
</dbReference>
<feature type="compositionally biased region" description="Low complexity" evidence="3">
    <location>
        <begin position="15"/>
        <end position="28"/>
    </location>
</feature>
<keyword evidence="5" id="KW-1185">Reference proteome</keyword>
<dbReference type="Gramene" id="RZC45042">
    <property type="protein sequence ID" value="RZC45042"/>
    <property type="gene ID" value="C5167_037991"/>
</dbReference>
<dbReference type="InterPro" id="IPR051132">
    <property type="entry name" value="3-5_Exonuclease_domain"/>
</dbReference>
<evidence type="ECO:0008006" key="6">
    <source>
        <dbReference type="Google" id="ProtNLM"/>
    </source>
</evidence>
<evidence type="ECO:0000313" key="5">
    <source>
        <dbReference type="Proteomes" id="UP000316621"/>
    </source>
</evidence>
<dbReference type="PANTHER" id="PTHR13620:SF105">
    <property type="entry name" value="OS01G0737700 PROTEIN"/>
    <property type="match status" value="1"/>
</dbReference>
<gene>
    <name evidence="4" type="ORF">C5167_037991</name>
</gene>
<evidence type="ECO:0000256" key="2">
    <source>
        <dbReference type="ARBA" id="ARBA00022801"/>
    </source>
</evidence>
<keyword evidence="2" id="KW-0378">Hydrolase</keyword>
<dbReference type="GO" id="GO:0008408">
    <property type="term" value="F:3'-5' exonuclease activity"/>
    <property type="evidence" value="ECO:0007669"/>
    <property type="project" value="TreeGrafter"/>
</dbReference>
<accession>A0A4Y7IBD8</accession>
<dbReference type="GO" id="GO:0005634">
    <property type="term" value="C:nucleus"/>
    <property type="evidence" value="ECO:0007669"/>
    <property type="project" value="TreeGrafter"/>
</dbReference>
<sequence length="195" mass="21905">MAGAVNKPKNGNARSNTTSSNKNGTTSSADSGSTNNGETHHTFKVRYYNDTIRTTVTHTASVVDQWIKDVYTEFADKLKLDELVVGLDIEWARHNKVDDDRIKFVRAGILEVNIVLGKHLHLQPKFGRITFSRWDRDTLKNEQVEYACLDAYASFKLGLYLLPLKNPAAKEFQGVSSRLSAVQGVMQVEYTGPRR</sequence>
<dbReference type="STRING" id="3469.A0A4Y7IBD8"/>
<dbReference type="AlphaFoldDB" id="A0A4Y7IBD8"/>
<evidence type="ECO:0000256" key="1">
    <source>
        <dbReference type="ARBA" id="ARBA00022722"/>
    </source>
</evidence>
<dbReference type="GO" id="GO:0003676">
    <property type="term" value="F:nucleic acid binding"/>
    <property type="evidence" value="ECO:0007669"/>
    <property type="project" value="InterPro"/>
</dbReference>
<dbReference type="PANTHER" id="PTHR13620">
    <property type="entry name" value="3-5 EXONUCLEASE"/>
    <property type="match status" value="1"/>
</dbReference>
<evidence type="ECO:0000313" key="4">
    <source>
        <dbReference type="EMBL" id="RZC45042.1"/>
    </source>
</evidence>
<dbReference type="InterPro" id="IPR012337">
    <property type="entry name" value="RNaseH-like_sf"/>
</dbReference>
<feature type="region of interest" description="Disordered" evidence="3">
    <location>
        <begin position="1"/>
        <end position="38"/>
    </location>
</feature>
<keyword evidence="1" id="KW-0540">Nuclease</keyword>
<dbReference type="GO" id="GO:0005737">
    <property type="term" value="C:cytoplasm"/>
    <property type="evidence" value="ECO:0007669"/>
    <property type="project" value="TreeGrafter"/>
</dbReference>
<reference evidence="4 5" key="1">
    <citation type="journal article" date="2018" name="Science">
        <title>The opium poppy genome and morphinan production.</title>
        <authorList>
            <person name="Guo L."/>
            <person name="Winzer T."/>
            <person name="Yang X."/>
            <person name="Li Y."/>
            <person name="Ning Z."/>
            <person name="He Z."/>
            <person name="Teodor R."/>
            <person name="Lu Y."/>
            <person name="Bowser T.A."/>
            <person name="Graham I.A."/>
            <person name="Ye K."/>
        </authorList>
    </citation>
    <scope>NUCLEOTIDE SEQUENCE [LARGE SCALE GENOMIC DNA]</scope>
    <source>
        <strain evidence="5">cv. HN1</strain>
        <tissue evidence="4">Leaves</tissue>
    </source>
</reference>
<proteinExistence type="predicted"/>
<dbReference type="Proteomes" id="UP000316621">
    <property type="component" value="Chromosome 1"/>
</dbReference>
<dbReference type="EMBL" id="CM010715">
    <property type="protein sequence ID" value="RZC45042.1"/>
    <property type="molecule type" value="Genomic_DNA"/>
</dbReference>
<evidence type="ECO:0000256" key="3">
    <source>
        <dbReference type="SAM" id="MobiDB-lite"/>
    </source>
</evidence>
<organism evidence="4 5">
    <name type="scientific">Papaver somniferum</name>
    <name type="common">Opium poppy</name>
    <dbReference type="NCBI Taxonomy" id="3469"/>
    <lineage>
        <taxon>Eukaryota</taxon>
        <taxon>Viridiplantae</taxon>
        <taxon>Streptophyta</taxon>
        <taxon>Embryophyta</taxon>
        <taxon>Tracheophyta</taxon>
        <taxon>Spermatophyta</taxon>
        <taxon>Magnoliopsida</taxon>
        <taxon>Ranunculales</taxon>
        <taxon>Papaveraceae</taxon>
        <taxon>Papaveroideae</taxon>
        <taxon>Papaver</taxon>
    </lineage>
</organism>
<dbReference type="InterPro" id="IPR036397">
    <property type="entry name" value="RNaseH_sf"/>
</dbReference>
<dbReference type="OMA" id="CVEQVEY"/>
<protein>
    <recommendedName>
        <fullName evidence="6">3'-5' exonuclease domain-containing protein</fullName>
    </recommendedName>
</protein>
<name>A0A4Y7IBD8_PAPSO</name>
<dbReference type="Gene3D" id="3.30.420.10">
    <property type="entry name" value="Ribonuclease H-like superfamily/Ribonuclease H"/>
    <property type="match status" value="1"/>
</dbReference>